<keyword evidence="3" id="KW-1185">Reference proteome</keyword>
<name>A0A6B9F9Q2_9EURY</name>
<gene>
    <name evidence="2" type="ORF">EI982_09405</name>
</gene>
<protein>
    <submittedName>
        <fullName evidence="2">Uncharacterized protein</fullName>
    </submittedName>
</protein>
<dbReference type="GeneID" id="43369752"/>
<evidence type="ECO:0000256" key="1">
    <source>
        <dbReference type="SAM" id="MobiDB-lite"/>
    </source>
</evidence>
<accession>A0A6B9F9Q2</accession>
<dbReference type="KEGG" id="hra:EI982_09405"/>
<sequence>MLATVDPGDVVEVAGSPYRVVDVEEDEDDGVLRLYDLVERAERVKAAGAGDVSMYLHRSESEAIQTRVDQERERRDDQEDDVDEGDSVETDGGFERLNAMERQAEAIEDVAEQMRIQNAALVELTRTLDKLVAVEMTDHPGDGRSGRNVAGAVEDAALDVEERVDLDAVDRVAEGDG</sequence>
<dbReference type="RefSeq" id="WP_157689447.1">
    <property type="nucleotide sequence ID" value="NZ_CP034345.1"/>
</dbReference>
<dbReference type="Proteomes" id="UP000428325">
    <property type="component" value="Chromosome"/>
</dbReference>
<dbReference type="AlphaFoldDB" id="A0A6B9F9Q2"/>
<dbReference type="EMBL" id="CP034345">
    <property type="protein sequence ID" value="QGX94991.1"/>
    <property type="molecule type" value="Genomic_DNA"/>
</dbReference>
<feature type="compositionally biased region" description="Acidic residues" evidence="1">
    <location>
        <begin position="78"/>
        <end position="89"/>
    </location>
</feature>
<organism evidence="2 3">
    <name type="scientific">Haloplanus rallus</name>
    <dbReference type="NCBI Taxonomy" id="1816183"/>
    <lineage>
        <taxon>Archaea</taxon>
        <taxon>Methanobacteriati</taxon>
        <taxon>Methanobacteriota</taxon>
        <taxon>Stenosarchaea group</taxon>
        <taxon>Halobacteria</taxon>
        <taxon>Halobacteriales</taxon>
        <taxon>Haloferacaceae</taxon>
        <taxon>Haloplanus</taxon>
    </lineage>
</organism>
<evidence type="ECO:0000313" key="3">
    <source>
        <dbReference type="Proteomes" id="UP000428325"/>
    </source>
</evidence>
<proteinExistence type="predicted"/>
<feature type="region of interest" description="Disordered" evidence="1">
    <location>
        <begin position="61"/>
        <end position="97"/>
    </location>
</feature>
<reference evidence="2 3" key="1">
    <citation type="submission" date="2018-12" db="EMBL/GenBank/DDBJ databases">
        <title>Complete genome sequence of Haloplanus rallus MBLA0036.</title>
        <authorList>
            <person name="Nam Y.-d."/>
            <person name="Kang J."/>
            <person name="Chung W.-H."/>
            <person name="Park Y.S."/>
        </authorList>
    </citation>
    <scope>NUCLEOTIDE SEQUENCE [LARGE SCALE GENOMIC DNA]</scope>
    <source>
        <strain evidence="2 3">MBLA0036</strain>
    </source>
</reference>
<feature type="compositionally biased region" description="Basic and acidic residues" evidence="1">
    <location>
        <begin position="68"/>
        <end position="77"/>
    </location>
</feature>
<evidence type="ECO:0000313" key="2">
    <source>
        <dbReference type="EMBL" id="QGX94991.1"/>
    </source>
</evidence>